<name>A0A6M3IQG1_9ZZZZ</name>
<dbReference type="EMBL" id="MT141378">
    <property type="protein sequence ID" value="QJA59633.1"/>
    <property type="molecule type" value="Genomic_DNA"/>
</dbReference>
<proteinExistence type="predicted"/>
<dbReference type="AlphaFoldDB" id="A0A6M3IQG1"/>
<evidence type="ECO:0000313" key="1">
    <source>
        <dbReference type="EMBL" id="QJA59633.1"/>
    </source>
</evidence>
<protein>
    <submittedName>
        <fullName evidence="1">Putative capsid protein</fullName>
    </submittedName>
</protein>
<reference evidence="1" key="1">
    <citation type="submission" date="2020-03" db="EMBL/GenBank/DDBJ databases">
        <title>The deep terrestrial virosphere.</title>
        <authorList>
            <person name="Holmfeldt K."/>
            <person name="Nilsson E."/>
            <person name="Simone D."/>
            <person name="Lopez-Fernandez M."/>
            <person name="Wu X."/>
            <person name="de Brujin I."/>
            <person name="Lundin D."/>
            <person name="Andersson A."/>
            <person name="Bertilsson S."/>
            <person name="Dopson M."/>
        </authorList>
    </citation>
    <scope>NUCLEOTIDE SEQUENCE</scope>
    <source>
        <strain evidence="1">MM415B01253</strain>
    </source>
</reference>
<dbReference type="NCBIfam" id="NF045672">
    <property type="entry name" value="MCP_gp7_epsi_15"/>
    <property type="match status" value="1"/>
</dbReference>
<organism evidence="1">
    <name type="scientific">viral metagenome</name>
    <dbReference type="NCBI Taxonomy" id="1070528"/>
    <lineage>
        <taxon>unclassified sequences</taxon>
        <taxon>metagenomes</taxon>
        <taxon>organismal metagenomes</taxon>
    </lineage>
</organism>
<accession>A0A6M3IQG1</accession>
<sequence>MAVTLADHAKQAANEGKLVLAEIADWFLMESNVLQIIPWATNPQLAMQITSMLTLPTIGTRKINASFSESTGKFDQKIEGKYIFGHDIDVDVVLEKANPGERQTQRRMSAKAMAFSFNDMFINGDPASDQFKGLSMRVDDVYTANYTDQYIDGGSATTGKGVLYDTTERQYFIDKVAQLIHAISEHRPDALFMNSKLYLCFESAMRRESLLKQTEDMFGRIINMFQNIPLIDIGIKADQSTEIITNAETLSGGSDETSMYAVKYGENEYLWGMQQDTLEVRDLGEVDDTPVFRDRVEWVVGLAVSNPRSIARAYGFVADSGAS</sequence>
<dbReference type="InterPro" id="IPR048813">
    <property type="entry name" value="GP7-like"/>
</dbReference>
<gene>
    <name evidence="1" type="ORF">MM415B01253_0007</name>
</gene>